<proteinExistence type="predicted"/>
<dbReference type="Proteomes" id="UP000474175">
    <property type="component" value="Unassembled WGS sequence"/>
</dbReference>
<dbReference type="RefSeq" id="WP_163948396.1">
    <property type="nucleotide sequence ID" value="NZ_JAAFZH010000004.1"/>
</dbReference>
<dbReference type="AlphaFoldDB" id="A0A6L9L8D8"/>
<accession>A0A6L9L8D8</accession>
<name>A0A6L9L8D8_9BACT</name>
<keyword evidence="3" id="KW-1185">Reference proteome</keyword>
<feature type="region of interest" description="Disordered" evidence="1">
    <location>
        <begin position="80"/>
        <end position="105"/>
    </location>
</feature>
<reference evidence="2 3" key="1">
    <citation type="submission" date="2020-02" db="EMBL/GenBank/DDBJ databases">
        <title>Draft genome sequence of two Spirosoma agri KCTC 52727 and Spirosoma terrae KCTC 52035.</title>
        <authorList>
            <person name="Rojas J."/>
            <person name="Ambika Manirajan B."/>
            <person name="Suarez C."/>
            <person name="Ratering S."/>
            <person name="Schnell S."/>
        </authorList>
    </citation>
    <scope>NUCLEOTIDE SEQUENCE [LARGE SCALE GENOMIC DNA]</scope>
    <source>
        <strain evidence="2 3">KCTC 52035</strain>
    </source>
</reference>
<keyword evidence="2" id="KW-0378">Hydrolase</keyword>
<organism evidence="2 3">
    <name type="scientific">Spirosoma terrae</name>
    <dbReference type="NCBI Taxonomy" id="1968276"/>
    <lineage>
        <taxon>Bacteria</taxon>
        <taxon>Pseudomonadati</taxon>
        <taxon>Bacteroidota</taxon>
        <taxon>Cytophagia</taxon>
        <taxon>Cytophagales</taxon>
        <taxon>Cytophagaceae</taxon>
        <taxon>Spirosoma</taxon>
    </lineage>
</organism>
<keyword evidence="2" id="KW-0031">Aminopeptidase</keyword>
<protein>
    <submittedName>
        <fullName evidence="2">Aminopeptidase</fullName>
    </submittedName>
</protein>
<dbReference type="GO" id="GO:0004177">
    <property type="term" value="F:aminopeptidase activity"/>
    <property type="evidence" value="ECO:0007669"/>
    <property type="project" value="UniProtKB-KW"/>
</dbReference>
<evidence type="ECO:0000313" key="3">
    <source>
        <dbReference type="Proteomes" id="UP000474175"/>
    </source>
</evidence>
<gene>
    <name evidence="2" type="ORF">GK108_12810</name>
</gene>
<comment type="caution">
    <text evidence="2">The sequence shown here is derived from an EMBL/GenBank/DDBJ whole genome shotgun (WGS) entry which is preliminary data.</text>
</comment>
<keyword evidence="2" id="KW-0645">Protease</keyword>
<evidence type="ECO:0000256" key="1">
    <source>
        <dbReference type="SAM" id="MobiDB-lite"/>
    </source>
</evidence>
<evidence type="ECO:0000313" key="2">
    <source>
        <dbReference type="EMBL" id="NDU95757.1"/>
    </source>
</evidence>
<sequence>MENLHDVPLTTELLQAFGFTYLEDKDAWMDEFGLMIYTSRLPQTTMGLKRVMCGTAFRKGQDKTRRQAADHILVQLFGLPGESPQVPRPSMEKTYSDLFPETTNY</sequence>
<dbReference type="EMBL" id="JAAFZH010000004">
    <property type="protein sequence ID" value="NDU95757.1"/>
    <property type="molecule type" value="Genomic_DNA"/>
</dbReference>